<dbReference type="EMBL" id="CAMXCT020001446">
    <property type="protein sequence ID" value="CAL1143563.1"/>
    <property type="molecule type" value="Genomic_DNA"/>
</dbReference>
<dbReference type="Proteomes" id="UP001152797">
    <property type="component" value="Unassembled WGS sequence"/>
</dbReference>
<keyword evidence="1" id="KW-0732">Signal</keyword>
<feature type="signal peptide" evidence="1">
    <location>
        <begin position="1"/>
        <end position="24"/>
    </location>
</feature>
<evidence type="ECO:0000313" key="4">
    <source>
        <dbReference type="Proteomes" id="UP001152797"/>
    </source>
</evidence>
<feature type="chain" id="PRO_5043270433" evidence="1">
    <location>
        <begin position="25"/>
        <end position="605"/>
    </location>
</feature>
<keyword evidence="4" id="KW-1185">Reference proteome</keyword>
<organism evidence="2">
    <name type="scientific">Cladocopium goreaui</name>
    <dbReference type="NCBI Taxonomy" id="2562237"/>
    <lineage>
        <taxon>Eukaryota</taxon>
        <taxon>Sar</taxon>
        <taxon>Alveolata</taxon>
        <taxon>Dinophyceae</taxon>
        <taxon>Suessiales</taxon>
        <taxon>Symbiodiniaceae</taxon>
        <taxon>Cladocopium</taxon>
    </lineage>
</organism>
<protein>
    <submittedName>
        <fullName evidence="2">Uncharacterized protein</fullName>
    </submittedName>
</protein>
<dbReference type="InterPro" id="IPR011990">
    <property type="entry name" value="TPR-like_helical_dom_sf"/>
</dbReference>
<dbReference type="Gene3D" id="1.25.40.10">
    <property type="entry name" value="Tetratricopeptide repeat domain"/>
    <property type="match status" value="1"/>
</dbReference>
<dbReference type="AlphaFoldDB" id="A0A9P1CGC9"/>
<evidence type="ECO:0000313" key="3">
    <source>
        <dbReference type="EMBL" id="CAL1143563.1"/>
    </source>
</evidence>
<dbReference type="EMBL" id="CAMXCT030001446">
    <property type="protein sequence ID" value="CAL4777500.1"/>
    <property type="molecule type" value="Genomic_DNA"/>
</dbReference>
<sequence length="605" mass="68499">MQPRLLRFWSLLVGELGAVAISRGAALLLAREDEAFEAAMEALQLSRRVGYRRGEATALQVLAELAGPEAALQLCSEAGRLFCDLEERRAVGSLLSTMSSAHLQLSSSEEALAAARDSLATLREEGFYRFLQVSTGFYRFLQVSTVNKRMFFQYSILTPDIATNLDKLQRSFRSVPSSVQRRTVVMSRSNGRPRRVEDWFRLVPNLLDDAGWDFKVYEPQTNLSHAACPWGGRLVKVILSKFEVRHPPEQMNCMLVRPELFGTGPSVLAPGEVVLRRPRRAWGINDTSVLFEEMAGSCECRMSPLRLEPMVTHQRFRRDYPSEGDSAYAVFNEGDDPQEGMLLCCWRGPGVSGVLVDVVKIFCIPEETFCSWSDLHFQLILDSMRRACHLMLNGPACGELRVMDERLYIVLTIQSCKRGLPLYPLKEGSKQDPTVVISAGQHLQLQRWRRFQTNPVTGEKFRLSKYLAQFLANLEKDLAVYETLDGRSLVPYQCAVSRHAWNQIREHFIACFLVGKTAYRRANGGSTAPTLHEVVEPRFLHRFQEPPPVVRAQGCQQGSFRMVVRNTFVEVEEHSEEEQVHGVCRRRRRPKTTTVLPTATTVLAN</sequence>
<gene>
    <name evidence="2" type="ORF">C1SCF055_LOCUS17201</name>
</gene>
<evidence type="ECO:0000256" key="1">
    <source>
        <dbReference type="SAM" id="SignalP"/>
    </source>
</evidence>
<name>A0A9P1CGC9_9DINO</name>
<reference evidence="2" key="1">
    <citation type="submission" date="2022-10" db="EMBL/GenBank/DDBJ databases">
        <authorList>
            <person name="Chen Y."/>
            <person name="Dougan E. K."/>
            <person name="Chan C."/>
            <person name="Rhodes N."/>
            <person name="Thang M."/>
        </authorList>
    </citation>
    <scope>NUCLEOTIDE SEQUENCE</scope>
</reference>
<evidence type="ECO:0000313" key="2">
    <source>
        <dbReference type="EMBL" id="CAI3990188.1"/>
    </source>
</evidence>
<proteinExistence type="predicted"/>
<comment type="caution">
    <text evidence="2">The sequence shown here is derived from an EMBL/GenBank/DDBJ whole genome shotgun (WGS) entry which is preliminary data.</text>
</comment>
<reference evidence="3" key="2">
    <citation type="submission" date="2024-04" db="EMBL/GenBank/DDBJ databases">
        <authorList>
            <person name="Chen Y."/>
            <person name="Shah S."/>
            <person name="Dougan E. K."/>
            <person name="Thang M."/>
            <person name="Chan C."/>
        </authorList>
    </citation>
    <scope>NUCLEOTIDE SEQUENCE [LARGE SCALE GENOMIC DNA]</scope>
</reference>
<dbReference type="EMBL" id="CAMXCT010001446">
    <property type="protein sequence ID" value="CAI3990188.1"/>
    <property type="molecule type" value="Genomic_DNA"/>
</dbReference>
<accession>A0A9P1CGC9</accession>